<evidence type="ECO:0000313" key="2">
    <source>
        <dbReference type="EMBL" id="ROR90326.1"/>
    </source>
</evidence>
<dbReference type="OrthoDB" id="5144898at2"/>
<accession>A0A3N2CSC2</accession>
<feature type="region of interest" description="Disordered" evidence="1">
    <location>
        <begin position="177"/>
        <end position="197"/>
    </location>
</feature>
<name>A0A3N2CSC2_9ACTN</name>
<reference evidence="2 3" key="1">
    <citation type="submission" date="2018-11" db="EMBL/GenBank/DDBJ databases">
        <title>Sequencing the genomes of 1000 actinobacteria strains.</title>
        <authorList>
            <person name="Klenk H.-P."/>
        </authorList>
    </citation>
    <scope>NUCLEOTIDE SEQUENCE [LARGE SCALE GENOMIC DNA]</scope>
    <source>
        <strain evidence="2 3">DSM 12652</strain>
    </source>
</reference>
<dbReference type="Proteomes" id="UP000281738">
    <property type="component" value="Unassembled WGS sequence"/>
</dbReference>
<proteinExistence type="predicted"/>
<dbReference type="RefSeq" id="WP_123389492.1">
    <property type="nucleotide sequence ID" value="NZ_RKHO01000001.1"/>
</dbReference>
<keyword evidence="3" id="KW-1185">Reference proteome</keyword>
<gene>
    <name evidence="2" type="ORF">EDD33_1162</name>
</gene>
<evidence type="ECO:0000313" key="3">
    <source>
        <dbReference type="Proteomes" id="UP000281738"/>
    </source>
</evidence>
<dbReference type="EMBL" id="RKHO01000001">
    <property type="protein sequence ID" value="ROR90326.1"/>
    <property type="molecule type" value="Genomic_DNA"/>
</dbReference>
<protein>
    <submittedName>
        <fullName evidence="2">Uncharacterized protein</fullName>
    </submittedName>
</protein>
<sequence length="197" mass="21523">MSPTWHLPWSSRDPGAAAPPAEVLARAGLPRGEKVLAAATTADGTWLLGTRERLVLVEERGMTWLAWERVEDAAWDSEAGRLRLRGVGDYGRRRPEWSWEMEEPPLLLQLLRERVTASIVLQRKVPVRAGQGVTVIARRSPVGGPVAWMHGYDAGLDPDDPEVQAVADLALAQARSELGEAADGTSLTDRVERPGPI</sequence>
<organism evidence="2 3">
    <name type="scientific">Nocardioides aurantiacus</name>
    <dbReference type="NCBI Taxonomy" id="86796"/>
    <lineage>
        <taxon>Bacteria</taxon>
        <taxon>Bacillati</taxon>
        <taxon>Actinomycetota</taxon>
        <taxon>Actinomycetes</taxon>
        <taxon>Propionibacteriales</taxon>
        <taxon>Nocardioidaceae</taxon>
        <taxon>Nocardioides</taxon>
    </lineage>
</organism>
<dbReference type="AlphaFoldDB" id="A0A3N2CSC2"/>
<comment type="caution">
    <text evidence="2">The sequence shown here is derived from an EMBL/GenBank/DDBJ whole genome shotgun (WGS) entry which is preliminary data.</text>
</comment>
<evidence type="ECO:0000256" key="1">
    <source>
        <dbReference type="SAM" id="MobiDB-lite"/>
    </source>
</evidence>